<dbReference type="EMBL" id="LUEZ02000096">
    <property type="protein sequence ID" value="RDB14683.1"/>
    <property type="molecule type" value="Genomic_DNA"/>
</dbReference>
<dbReference type="InParanoid" id="A0A369J4Q6"/>
<gene>
    <name evidence="1" type="ORF">Hypma_016389</name>
</gene>
<name>A0A369J4Q6_HYPMA</name>
<dbReference type="Proteomes" id="UP000076154">
    <property type="component" value="Unassembled WGS sequence"/>
</dbReference>
<organism evidence="1 2">
    <name type="scientific">Hypsizygus marmoreus</name>
    <name type="common">White beech mushroom</name>
    <name type="synonym">Agaricus marmoreus</name>
    <dbReference type="NCBI Taxonomy" id="39966"/>
    <lineage>
        <taxon>Eukaryota</taxon>
        <taxon>Fungi</taxon>
        <taxon>Dikarya</taxon>
        <taxon>Basidiomycota</taxon>
        <taxon>Agaricomycotina</taxon>
        <taxon>Agaricomycetes</taxon>
        <taxon>Agaricomycetidae</taxon>
        <taxon>Agaricales</taxon>
        <taxon>Tricholomatineae</taxon>
        <taxon>Lyophyllaceae</taxon>
        <taxon>Hypsizygus</taxon>
    </lineage>
</organism>
<proteinExistence type="predicted"/>
<comment type="caution">
    <text evidence="1">The sequence shown here is derived from an EMBL/GenBank/DDBJ whole genome shotgun (WGS) entry which is preliminary data.</text>
</comment>
<evidence type="ECO:0000313" key="2">
    <source>
        <dbReference type="Proteomes" id="UP000076154"/>
    </source>
</evidence>
<sequence length="79" mass="9174">MATQPGTHILHAFLPPHVDTVTTERIVAQLAADLCRWEREMAYMPAYDVQYIPQSLPASKDAIVVCHTRRMRRTHFQKR</sequence>
<dbReference type="AlphaFoldDB" id="A0A369J4Q6"/>
<evidence type="ECO:0000313" key="1">
    <source>
        <dbReference type="EMBL" id="RDB14683.1"/>
    </source>
</evidence>
<reference evidence="1" key="1">
    <citation type="submission" date="2018-04" db="EMBL/GenBank/DDBJ databases">
        <title>Whole genome sequencing of Hypsizygus marmoreus.</title>
        <authorList>
            <person name="Choi I.-G."/>
            <person name="Min B."/>
            <person name="Kim J.-G."/>
            <person name="Kim S."/>
            <person name="Oh Y.-L."/>
            <person name="Kong W.-S."/>
            <person name="Park H."/>
            <person name="Jeong J."/>
            <person name="Song E.-S."/>
        </authorList>
    </citation>
    <scope>NUCLEOTIDE SEQUENCE [LARGE SCALE GENOMIC DNA]</scope>
    <source>
        <strain evidence="1">51987-8</strain>
    </source>
</reference>
<keyword evidence="2" id="KW-1185">Reference proteome</keyword>
<accession>A0A369J4Q6</accession>
<protein>
    <submittedName>
        <fullName evidence="1">Uncharacterized protein</fullName>
    </submittedName>
</protein>